<evidence type="ECO:0000313" key="3">
    <source>
        <dbReference type="Proteomes" id="UP001417504"/>
    </source>
</evidence>
<reference evidence="2 3" key="1">
    <citation type="submission" date="2024-01" db="EMBL/GenBank/DDBJ databases">
        <title>Genome assemblies of Stephania.</title>
        <authorList>
            <person name="Yang L."/>
        </authorList>
    </citation>
    <scope>NUCLEOTIDE SEQUENCE [LARGE SCALE GENOMIC DNA]</scope>
    <source>
        <strain evidence="2">QJT</strain>
        <tissue evidence="2">Leaf</tissue>
    </source>
</reference>
<dbReference type="Proteomes" id="UP001417504">
    <property type="component" value="Unassembled WGS sequence"/>
</dbReference>
<accession>A0AAP0PA71</accession>
<proteinExistence type="predicted"/>
<keyword evidence="3" id="KW-1185">Reference proteome</keyword>
<feature type="compositionally biased region" description="Basic residues" evidence="1">
    <location>
        <begin position="12"/>
        <end position="22"/>
    </location>
</feature>
<gene>
    <name evidence="2" type="ORF">Sjap_007717</name>
</gene>
<feature type="region of interest" description="Disordered" evidence="1">
    <location>
        <begin position="47"/>
        <end position="131"/>
    </location>
</feature>
<organism evidence="2 3">
    <name type="scientific">Stephania japonica</name>
    <dbReference type="NCBI Taxonomy" id="461633"/>
    <lineage>
        <taxon>Eukaryota</taxon>
        <taxon>Viridiplantae</taxon>
        <taxon>Streptophyta</taxon>
        <taxon>Embryophyta</taxon>
        <taxon>Tracheophyta</taxon>
        <taxon>Spermatophyta</taxon>
        <taxon>Magnoliopsida</taxon>
        <taxon>Ranunculales</taxon>
        <taxon>Menispermaceae</taxon>
        <taxon>Menispermoideae</taxon>
        <taxon>Cissampelideae</taxon>
        <taxon>Stephania</taxon>
    </lineage>
</organism>
<dbReference type="EMBL" id="JBBNAE010000003">
    <property type="protein sequence ID" value="KAK9137123.1"/>
    <property type="molecule type" value="Genomic_DNA"/>
</dbReference>
<protein>
    <submittedName>
        <fullName evidence="2">Uncharacterized protein</fullName>
    </submittedName>
</protein>
<feature type="region of interest" description="Disordered" evidence="1">
    <location>
        <begin position="1"/>
        <end position="29"/>
    </location>
</feature>
<dbReference type="AlphaFoldDB" id="A0AAP0PA71"/>
<comment type="caution">
    <text evidence="2">The sequence shown here is derived from an EMBL/GenBank/DDBJ whole genome shotgun (WGS) entry which is preliminary data.</text>
</comment>
<evidence type="ECO:0000313" key="2">
    <source>
        <dbReference type="EMBL" id="KAK9137123.1"/>
    </source>
</evidence>
<name>A0AAP0PA71_9MAGN</name>
<feature type="compositionally biased region" description="Basic and acidic residues" evidence="1">
    <location>
        <begin position="1"/>
        <end position="11"/>
    </location>
</feature>
<sequence>MISSTAEEKKNGVHRHHQRKSRNGGVSAGTSSEFLYLDILVNNSHSYSDDDANAINGSGGGEDGYVPKMGSPELRPLSPLSRRNVLGEVEEDEFHSPRRSSSGGKESVGANGFTSKPAFMAVEGMDNLGRE</sequence>
<evidence type="ECO:0000256" key="1">
    <source>
        <dbReference type="SAM" id="MobiDB-lite"/>
    </source>
</evidence>